<dbReference type="SUPFAM" id="SSF50923">
    <property type="entry name" value="Hemopexin-like domain"/>
    <property type="match status" value="1"/>
</dbReference>
<dbReference type="InterPro" id="IPR018487">
    <property type="entry name" value="Hemopexin-like_repeat"/>
</dbReference>
<evidence type="ECO:0000256" key="9">
    <source>
        <dbReference type="PIRSR" id="PIRSR001191-2"/>
    </source>
</evidence>
<dbReference type="GeneTree" id="ENSGT00940000159140"/>
<dbReference type="InParanoid" id="H3ARV7"/>
<evidence type="ECO:0000256" key="8">
    <source>
        <dbReference type="PIRSR" id="PIRSR001191-1"/>
    </source>
</evidence>
<feature type="binding site" evidence="10">
    <location>
        <position position="309"/>
    </location>
    <ligand>
        <name>Ca(2+)</name>
        <dbReference type="ChEBI" id="CHEBI:29108"/>
        <label>2</label>
    </ligand>
</feature>
<dbReference type="Proteomes" id="UP000008672">
    <property type="component" value="Unassembled WGS sequence"/>
</dbReference>
<evidence type="ECO:0000256" key="2">
    <source>
        <dbReference type="ARBA" id="ARBA00022670"/>
    </source>
</evidence>
<dbReference type="PANTHER" id="PTHR10201:SF323">
    <property type="entry name" value="MATRIX METALLOPROTEINASE-21"/>
    <property type="match status" value="1"/>
</dbReference>
<evidence type="ECO:0000256" key="4">
    <source>
        <dbReference type="ARBA" id="ARBA00022801"/>
    </source>
</evidence>
<dbReference type="InterPro" id="IPR024079">
    <property type="entry name" value="MetalloPept_cat_dom_sf"/>
</dbReference>
<feature type="binding site" evidence="10">
    <location>
        <position position="316"/>
    </location>
    <ligand>
        <name>Ca(2+)</name>
        <dbReference type="ChEBI" id="CHEBI:29108"/>
        <label>1</label>
    </ligand>
</feature>
<evidence type="ECO:0000313" key="15">
    <source>
        <dbReference type="Ensembl" id="ENSLACP00000012378.1"/>
    </source>
</evidence>
<feature type="binding site" evidence="10">
    <location>
        <position position="447"/>
    </location>
    <ligand>
        <name>Ca(2+)</name>
        <dbReference type="ChEBI" id="CHEBI:29108"/>
        <label>4</label>
    </ligand>
</feature>
<dbReference type="InterPro" id="IPR036365">
    <property type="entry name" value="PGBD-like_sf"/>
</dbReference>
<dbReference type="InterPro" id="IPR002477">
    <property type="entry name" value="Peptidoglycan-bd-like"/>
</dbReference>
<dbReference type="InterPro" id="IPR006026">
    <property type="entry name" value="Peptidase_Metallo"/>
</dbReference>
<dbReference type="GO" id="GO:0030574">
    <property type="term" value="P:collagen catabolic process"/>
    <property type="evidence" value="ECO:0007669"/>
    <property type="project" value="TreeGrafter"/>
</dbReference>
<evidence type="ECO:0000256" key="11">
    <source>
        <dbReference type="PIRSR" id="PIRSR621190-4"/>
    </source>
</evidence>
<sequence length="620" mass="70959">MPPKGRAIVSWVLCHLWLLGFADGEKLYHMRDRSDIQSNMDNRATAIQTLESAEKYLVNYGWVKPVNWESLPYQGVPPPKGEDVAPPDVSSVMIEGKSTRMNVDEQQSSTMTPSPEYIQALRLFQEANGLPVTGILDEATRGVMNMPRCGVPDYKTEENITQNPVGDSNMTSLDNDDANSVGSSLDNSTVRKKRFLQQLVEHHRQKRNDNDFIDNSNPAGLGFSKSVLKWRLLGEGYSSQLTIDKQRYILQLAFRMWSEVMPLNFVEDMSSPATDIDIKLGFGTGRHLGCSQIFDGNGQVFAHAWRLGDIHFDDDEHFVAPDSQKGISLLRVAVHEIGHVLGLSHIYRPGSVMQSNYSPQGNNLELDWLDRKAIQQIYGSCEGSFNTVFDWVRKETNNNGELVYRYNTYFFRSSWYWMYENQRNRTRYGDPLPLIVGWHGLPPSEIDTFLHIWTWSKDWTLFFKGDKYIHYVTKSFKYLQVYQRKNFSGNHSEKRRHILAEMGSRPGTLRPSLIPAFIPLQVTAFNVEQNAVVSGYPKRVTEVFPAVSGQDHPIGNLDAAYFSYKYNTIFFIKGKFFWKVVDETDRQANLSLPYNGLLPQQLVSQQWYDICNVHPSLLSI</sequence>
<evidence type="ECO:0000256" key="7">
    <source>
        <dbReference type="ARBA" id="ARBA00023049"/>
    </source>
</evidence>
<reference evidence="16" key="1">
    <citation type="submission" date="2011-08" db="EMBL/GenBank/DDBJ databases">
        <title>The draft genome of Latimeria chalumnae.</title>
        <authorList>
            <person name="Di Palma F."/>
            <person name="Alfoldi J."/>
            <person name="Johnson J."/>
            <person name="Berlin A."/>
            <person name="Gnerre S."/>
            <person name="Jaffe D."/>
            <person name="MacCallum I."/>
            <person name="Young S."/>
            <person name="Walker B.J."/>
            <person name="Lander E."/>
            <person name="Lindblad-Toh K."/>
        </authorList>
    </citation>
    <scope>NUCLEOTIDE SEQUENCE [LARGE SCALE GENOMIC DNA]</scope>
    <source>
        <strain evidence="16">Wild caught</strain>
    </source>
</reference>
<dbReference type="EMBL" id="AFYH01159925">
    <property type="status" value="NOT_ANNOTATED_CDS"/>
    <property type="molecule type" value="Genomic_DNA"/>
</dbReference>
<feature type="active site" evidence="8">
    <location>
        <position position="336"/>
    </location>
</feature>
<dbReference type="PRINTS" id="PR00138">
    <property type="entry name" value="MATRIXIN"/>
</dbReference>
<comment type="cofactor">
    <cofactor evidence="10">
        <name>Ca(2+)</name>
        <dbReference type="ChEBI" id="CHEBI:29108"/>
    </cofactor>
    <text evidence="10">Can bind about 5 Ca(2+) ions per subunit.</text>
</comment>
<dbReference type="InterPro" id="IPR021190">
    <property type="entry name" value="Pept_M10A"/>
</dbReference>
<feature type="binding site" evidence="10">
    <location>
        <position position="313"/>
    </location>
    <ligand>
        <name>Ca(2+)</name>
        <dbReference type="ChEBI" id="CHEBI:29108"/>
        <label>3</label>
    </ligand>
</feature>
<feature type="binding site" evidence="10">
    <location>
        <position position="287"/>
    </location>
    <ligand>
        <name>Zn(2+)</name>
        <dbReference type="ChEBI" id="CHEBI:29105"/>
        <label>1</label>
    </ligand>
</feature>
<feature type="binding site" evidence="9">
    <location>
        <position position="339"/>
    </location>
    <ligand>
        <name>Zn(2+)</name>
        <dbReference type="ChEBI" id="CHEBI:29105"/>
        <label>2</label>
        <note>catalytic</note>
    </ligand>
</feature>
<dbReference type="SUPFAM" id="SSF55486">
    <property type="entry name" value="Metalloproteases ('zincins'), catalytic domain"/>
    <property type="match status" value="1"/>
</dbReference>
<evidence type="ECO:0000313" key="16">
    <source>
        <dbReference type="Proteomes" id="UP000008672"/>
    </source>
</evidence>
<feature type="domain" description="Peptidase metallopeptidase" evidence="14">
    <location>
        <begin position="219"/>
        <end position="380"/>
    </location>
</feature>
<dbReference type="Ensembl" id="ENSLACT00000012471.1">
    <property type="protein sequence ID" value="ENSLACP00000012378.1"/>
    <property type="gene ID" value="ENSLACG00000010899.1"/>
</dbReference>
<keyword evidence="13" id="KW-0732">Signal</keyword>
<feature type="repeat" description="Hemopexin" evidence="12">
    <location>
        <begin position="554"/>
        <end position="601"/>
    </location>
</feature>
<feature type="repeat" description="Hemopexin" evidence="12">
    <location>
        <begin position="382"/>
        <end position="441"/>
    </location>
</feature>
<feature type="binding site" evidence="10">
    <location>
        <position position="277"/>
    </location>
    <ligand>
        <name>Ca(2+)</name>
        <dbReference type="ChEBI" id="CHEBI:29108"/>
        <label>2</label>
    </ligand>
</feature>
<dbReference type="Pfam" id="PF01471">
    <property type="entry name" value="PG_binding_1"/>
    <property type="match status" value="1"/>
</dbReference>
<dbReference type="SUPFAM" id="SSF47090">
    <property type="entry name" value="PGBD-like"/>
    <property type="match status" value="1"/>
</dbReference>
<keyword evidence="2" id="KW-0645">Protease</keyword>
<dbReference type="GO" id="GO:0030198">
    <property type="term" value="P:extracellular matrix organization"/>
    <property type="evidence" value="ECO:0007669"/>
    <property type="project" value="TreeGrafter"/>
</dbReference>
<evidence type="ECO:0000256" key="6">
    <source>
        <dbReference type="ARBA" id="ARBA00022837"/>
    </source>
</evidence>
<reference evidence="15" key="2">
    <citation type="submission" date="2025-08" db="UniProtKB">
        <authorList>
            <consortium name="Ensembl"/>
        </authorList>
    </citation>
    <scope>IDENTIFICATION</scope>
</reference>
<organism evidence="15 16">
    <name type="scientific">Latimeria chalumnae</name>
    <name type="common">Coelacanth</name>
    <dbReference type="NCBI Taxonomy" id="7897"/>
    <lineage>
        <taxon>Eukaryota</taxon>
        <taxon>Metazoa</taxon>
        <taxon>Chordata</taxon>
        <taxon>Craniata</taxon>
        <taxon>Vertebrata</taxon>
        <taxon>Euteleostomi</taxon>
        <taxon>Coelacanthiformes</taxon>
        <taxon>Coelacanthidae</taxon>
        <taxon>Latimeria</taxon>
    </lineage>
</organism>
<dbReference type="CDD" id="cd04278">
    <property type="entry name" value="ZnMc_MMP"/>
    <property type="match status" value="1"/>
</dbReference>
<feature type="binding site" evidence="10">
    <location>
        <position position="303"/>
    </location>
    <ligand>
        <name>Zn(2+)</name>
        <dbReference type="ChEBI" id="CHEBI:29105"/>
        <label>1</label>
    </ligand>
</feature>
<name>H3ARV7_LATCH</name>
<dbReference type="OMA" id="VFAHAWR"/>
<comment type="similarity">
    <text evidence="1">Belongs to the peptidase M10A family.</text>
</comment>
<evidence type="ECO:0000259" key="14">
    <source>
        <dbReference type="SMART" id="SM00235"/>
    </source>
</evidence>
<dbReference type="InterPro" id="IPR036375">
    <property type="entry name" value="Hemopexin-like_dom_sf"/>
</dbReference>
<comment type="cofactor">
    <cofactor evidence="10">
        <name>Zn(2+)</name>
        <dbReference type="ChEBI" id="CHEBI:29105"/>
    </cofactor>
    <text evidence="10">Binds 2 Zn(2+) ions per subunit.</text>
</comment>
<dbReference type="PANTHER" id="PTHR10201">
    <property type="entry name" value="MATRIX METALLOPROTEINASE"/>
    <property type="match status" value="1"/>
</dbReference>
<feature type="binding site" evidence="10">
    <location>
        <position position="311"/>
    </location>
    <ligand>
        <name>Zn(2+)</name>
        <dbReference type="ChEBI" id="CHEBI:29105"/>
        <label>1</label>
    </ligand>
</feature>
<keyword evidence="6 10" id="KW-0106">Calcium</keyword>
<dbReference type="GO" id="GO:0004222">
    <property type="term" value="F:metalloendopeptidase activity"/>
    <property type="evidence" value="ECO:0007669"/>
    <property type="project" value="InterPro"/>
</dbReference>
<feature type="signal peptide" evidence="13">
    <location>
        <begin position="1"/>
        <end position="24"/>
    </location>
</feature>
<feature type="modified residue" description="Phosphotyrosine; by PKDCC" evidence="11">
    <location>
        <position position="482"/>
    </location>
</feature>
<keyword evidence="16" id="KW-1185">Reference proteome</keyword>
<reference evidence="15" key="3">
    <citation type="submission" date="2025-09" db="UniProtKB">
        <authorList>
            <consortium name="Ensembl"/>
        </authorList>
    </citation>
    <scope>IDENTIFICATION</scope>
</reference>
<proteinExistence type="inferred from homology"/>
<dbReference type="PIRSF" id="PIRSF001191">
    <property type="entry name" value="Peptidase_M10A_matrix"/>
    <property type="match status" value="1"/>
</dbReference>
<dbReference type="InterPro" id="IPR033739">
    <property type="entry name" value="M10A_MMP"/>
</dbReference>
<feature type="binding site" evidence="10">
    <location>
        <position position="295"/>
    </location>
    <ligand>
        <name>Ca(2+)</name>
        <dbReference type="ChEBI" id="CHEBI:29108"/>
        <label>3</label>
    </ligand>
</feature>
<dbReference type="Gene3D" id="3.40.390.10">
    <property type="entry name" value="Collagenase (Catalytic Domain)"/>
    <property type="match status" value="1"/>
</dbReference>
<dbReference type="EMBL" id="AFYH01159927">
    <property type="status" value="NOT_ANNOTATED_CDS"/>
    <property type="molecule type" value="Genomic_DNA"/>
</dbReference>
<accession>H3ARV7</accession>
<dbReference type="GO" id="GO:0008270">
    <property type="term" value="F:zinc ion binding"/>
    <property type="evidence" value="ECO:0007669"/>
    <property type="project" value="InterPro"/>
</dbReference>
<keyword evidence="3 9" id="KW-0479">Metal-binding</keyword>
<feature type="binding site" evidence="10">
    <location>
        <position position="314"/>
    </location>
    <ligand>
        <name>Ca(2+)</name>
        <dbReference type="ChEBI" id="CHEBI:29108"/>
        <label>1</label>
    </ligand>
</feature>
<dbReference type="eggNOG" id="KOG1565">
    <property type="taxonomic scope" value="Eukaryota"/>
</dbReference>
<evidence type="ECO:0000256" key="12">
    <source>
        <dbReference type="PROSITE-ProRule" id="PRU01011"/>
    </source>
</evidence>
<keyword evidence="5 9" id="KW-0862">Zinc</keyword>
<evidence type="ECO:0000256" key="3">
    <source>
        <dbReference type="ARBA" id="ARBA00022723"/>
    </source>
</evidence>
<evidence type="ECO:0000256" key="10">
    <source>
        <dbReference type="PIRSR" id="PIRSR621190-2"/>
    </source>
</evidence>
<feature type="binding site" evidence="10">
    <location>
        <position position="353"/>
    </location>
    <ligand>
        <name>Zn(2+)</name>
        <dbReference type="ChEBI" id="CHEBI:29105"/>
        <label>2</label>
        <note>catalytic</note>
    </ligand>
</feature>
<dbReference type="EMBL" id="AFYH01159924">
    <property type="status" value="NOT_ANNOTATED_CDS"/>
    <property type="molecule type" value="Genomic_DNA"/>
</dbReference>
<evidence type="ECO:0000256" key="13">
    <source>
        <dbReference type="SAM" id="SignalP"/>
    </source>
</evidence>
<keyword evidence="7" id="KW-0482">Metalloprotease</keyword>
<dbReference type="GO" id="GO:0031012">
    <property type="term" value="C:extracellular matrix"/>
    <property type="evidence" value="ECO:0007669"/>
    <property type="project" value="InterPro"/>
</dbReference>
<feature type="binding site" evidence="10">
    <location>
        <position position="316"/>
    </location>
    <ligand>
        <name>Ca(2+)</name>
        <dbReference type="ChEBI" id="CHEBI:29108"/>
        <label>3</label>
    </ligand>
</feature>
<dbReference type="InterPro" id="IPR001818">
    <property type="entry name" value="Pept_M10_metallopeptidase"/>
</dbReference>
<dbReference type="GO" id="GO:0006508">
    <property type="term" value="P:proteolysis"/>
    <property type="evidence" value="ECO:0007669"/>
    <property type="project" value="UniProtKB-KW"/>
</dbReference>
<dbReference type="EMBL" id="AFYH01159926">
    <property type="status" value="NOT_ANNOTATED_CDS"/>
    <property type="molecule type" value="Genomic_DNA"/>
</dbReference>
<dbReference type="AlphaFoldDB" id="H3ARV7"/>
<dbReference type="SMART" id="SM00235">
    <property type="entry name" value="ZnMc"/>
    <property type="match status" value="1"/>
</dbReference>
<dbReference type="HOGENOM" id="CLU_015489_9_0_1"/>
<evidence type="ECO:0000256" key="5">
    <source>
        <dbReference type="ARBA" id="ARBA00022833"/>
    </source>
</evidence>
<protein>
    <recommendedName>
        <fullName evidence="14">Peptidase metallopeptidase domain-containing protein</fullName>
    </recommendedName>
</protein>
<dbReference type="STRING" id="7897.ENSLACP00000012378"/>
<keyword evidence="4" id="KW-0378">Hydrolase</keyword>
<evidence type="ECO:0000256" key="1">
    <source>
        <dbReference type="ARBA" id="ARBA00010370"/>
    </source>
</evidence>
<feature type="binding site" evidence="9">
    <location>
        <position position="345"/>
    </location>
    <ligand>
        <name>Zn(2+)</name>
        <dbReference type="ChEBI" id="CHEBI:29105"/>
        <label>2</label>
        <note>catalytic</note>
    </ligand>
</feature>
<dbReference type="Gene3D" id="2.110.10.10">
    <property type="entry name" value="Hemopexin-like domain"/>
    <property type="match status" value="2"/>
</dbReference>
<feature type="binding site" evidence="10">
    <location>
        <position position="296"/>
    </location>
    <ligand>
        <name>Ca(2+)</name>
        <dbReference type="ChEBI" id="CHEBI:29108"/>
        <label>3</label>
    </ligand>
</feature>
<dbReference type="PROSITE" id="PS51642">
    <property type="entry name" value="HEMOPEXIN_2"/>
    <property type="match status" value="2"/>
</dbReference>
<feature type="binding site" evidence="10">
    <location>
        <position position="558"/>
    </location>
    <ligand>
        <name>Ca(2+)</name>
        <dbReference type="ChEBI" id="CHEBI:29108"/>
        <label>4</label>
    </ligand>
</feature>
<feature type="binding site" evidence="9">
    <location>
        <position position="335"/>
    </location>
    <ligand>
        <name>Zn(2+)</name>
        <dbReference type="ChEBI" id="CHEBI:29105"/>
        <label>2</label>
        <note>catalytic</note>
    </ligand>
</feature>
<feature type="chain" id="PRO_5003580531" description="Peptidase metallopeptidase domain-containing protein" evidence="13">
    <location>
        <begin position="25"/>
        <end position="620"/>
    </location>
</feature>
<dbReference type="Pfam" id="PF00413">
    <property type="entry name" value="Peptidase_M10"/>
    <property type="match status" value="1"/>
</dbReference>